<reference evidence="1 2" key="1">
    <citation type="submission" date="2019-10" db="EMBL/GenBank/DDBJ databases">
        <title>Whole genome shotgun sequence of Acrocarpospora macrocephala NBRC 16266.</title>
        <authorList>
            <person name="Ichikawa N."/>
            <person name="Kimura A."/>
            <person name="Kitahashi Y."/>
            <person name="Komaki H."/>
            <person name="Oguchi A."/>
        </authorList>
    </citation>
    <scope>NUCLEOTIDE SEQUENCE [LARGE SCALE GENOMIC DNA]</scope>
    <source>
        <strain evidence="1 2">NBRC 16266</strain>
    </source>
</reference>
<organism evidence="1 2">
    <name type="scientific">Acrocarpospora macrocephala</name>
    <dbReference type="NCBI Taxonomy" id="150177"/>
    <lineage>
        <taxon>Bacteria</taxon>
        <taxon>Bacillati</taxon>
        <taxon>Actinomycetota</taxon>
        <taxon>Actinomycetes</taxon>
        <taxon>Streptosporangiales</taxon>
        <taxon>Streptosporangiaceae</taxon>
        <taxon>Acrocarpospora</taxon>
    </lineage>
</organism>
<dbReference type="EMBL" id="BLAE01000006">
    <property type="protein sequence ID" value="GES07366.1"/>
    <property type="molecule type" value="Genomic_DNA"/>
</dbReference>
<sequence>MGTVKIWTHGMTLHRQDYAGLPESAEAAASYAHGAARRAFGRDAAEVAERLVRALAIDALTRTPPDATFILTTEFGLRQMRFEILDPALPVEGRVPGPELAEISRLAHFSRVKDLLDGEGHLTWAVVLIDTAPEMCGGSAAPLPPVRDEARS</sequence>
<evidence type="ECO:0000313" key="2">
    <source>
        <dbReference type="Proteomes" id="UP000331127"/>
    </source>
</evidence>
<name>A0A5M3WEY6_9ACTN</name>
<dbReference type="Proteomes" id="UP000331127">
    <property type="component" value="Unassembled WGS sequence"/>
</dbReference>
<evidence type="ECO:0000313" key="1">
    <source>
        <dbReference type="EMBL" id="GES07366.1"/>
    </source>
</evidence>
<dbReference type="AlphaFoldDB" id="A0A5M3WEY6"/>
<comment type="caution">
    <text evidence="1">The sequence shown here is derived from an EMBL/GenBank/DDBJ whole genome shotgun (WGS) entry which is preliminary data.</text>
</comment>
<accession>A0A5M3WEY6</accession>
<proteinExistence type="predicted"/>
<gene>
    <name evidence="1" type="ORF">Amac_009610</name>
</gene>
<keyword evidence="2" id="KW-1185">Reference proteome</keyword>
<protein>
    <submittedName>
        <fullName evidence="1">Uncharacterized protein</fullName>
    </submittedName>
</protein>